<gene>
    <name evidence="2" type="ORF">GT348_05805</name>
</gene>
<dbReference type="Gene3D" id="1.10.10.10">
    <property type="entry name" value="Winged helix-like DNA-binding domain superfamily/Winged helix DNA-binding domain"/>
    <property type="match status" value="1"/>
</dbReference>
<dbReference type="Proteomes" id="UP000463975">
    <property type="component" value="Chromosome"/>
</dbReference>
<protein>
    <recommendedName>
        <fullName evidence="1">NrtR DNA-binding winged helix domain-containing protein</fullName>
    </recommendedName>
</protein>
<accession>A0A6P1NDL8</accession>
<organism evidence="2 3">
    <name type="scientific">Aristophania vespae</name>
    <dbReference type="NCBI Taxonomy" id="2697033"/>
    <lineage>
        <taxon>Bacteria</taxon>
        <taxon>Pseudomonadati</taxon>
        <taxon>Pseudomonadota</taxon>
        <taxon>Alphaproteobacteria</taxon>
        <taxon>Acetobacterales</taxon>
        <taxon>Acetobacteraceae</taxon>
        <taxon>Aristophania</taxon>
    </lineage>
</organism>
<proteinExistence type="predicted"/>
<dbReference type="KEGG" id="bomb:GT348_05805"/>
<evidence type="ECO:0000313" key="3">
    <source>
        <dbReference type="Proteomes" id="UP000463975"/>
    </source>
</evidence>
<dbReference type="InterPro" id="IPR036388">
    <property type="entry name" value="WH-like_DNA-bd_sf"/>
</dbReference>
<dbReference type="AlphaFoldDB" id="A0A6P1NDL8"/>
<dbReference type="SUPFAM" id="SSF46785">
    <property type="entry name" value="Winged helix' DNA-binding domain"/>
    <property type="match status" value="1"/>
</dbReference>
<name>A0A6P1NDL8_9PROT</name>
<keyword evidence="3" id="KW-1185">Reference proteome</keyword>
<dbReference type="EMBL" id="CP047652">
    <property type="protein sequence ID" value="QHI96406.1"/>
    <property type="molecule type" value="Genomic_DNA"/>
</dbReference>
<dbReference type="PIRSF" id="PIRSF019423">
    <property type="entry name" value="NMN_biosyn"/>
    <property type="match status" value="1"/>
</dbReference>
<sequence>MKSMPDLLCEVDLIAVLVTLGSDGPFVLTKDRVTLPNQALDAKRRSLQRGFRQWANTLTHNSLRSVEQLYTFADQSDAGTVRRLISISYLAISQSLPQDHYDVCSFYDYFPWEDRRQENKSLQYLQKELMIWAKNDPEKQARITHYFGLNNAQWNDEFVLSRYEILWEAGLVAESSKERTVPYSGLEMHHDYRRILATAFSRLRAKIRYSPIIFDFLPEVFTLNQLQHAQECITGRLIHKSNFRRLVLHQNLVENTGKRDHSAPGRPASLYRFCQKNDAACYLSGAVLPLSEETLKI</sequence>
<reference evidence="2 3" key="1">
    <citation type="submission" date="2020-01" db="EMBL/GenBank/DDBJ databases">
        <title>Genome sequencing of strain KACC 21507.</title>
        <authorList>
            <person name="Heo J."/>
            <person name="Kim S.-J."/>
            <person name="Kim J.-S."/>
            <person name="Hong S.-B."/>
            <person name="Kwon S.-W."/>
        </authorList>
    </citation>
    <scope>NUCLEOTIDE SEQUENCE [LARGE SCALE GENOMIC DNA]</scope>
    <source>
        <strain evidence="2 3">KACC 21507</strain>
    </source>
</reference>
<feature type="domain" description="NrtR DNA-binding winged helix" evidence="1">
    <location>
        <begin position="214"/>
        <end position="273"/>
    </location>
</feature>
<evidence type="ECO:0000259" key="1">
    <source>
        <dbReference type="Pfam" id="PF21906"/>
    </source>
</evidence>
<evidence type="ECO:0000313" key="2">
    <source>
        <dbReference type="EMBL" id="QHI96406.1"/>
    </source>
</evidence>
<dbReference type="InterPro" id="IPR011213">
    <property type="entry name" value="NMN_biosyn"/>
</dbReference>
<dbReference type="Pfam" id="PF21906">
    <property type="entry name" value="WHD_NrtR"/>
    <property type="match status" value="1"/>
</dbReference>
<dbReference type="InterPro" id="IPR054105">
    <property type="entry name" value="WHD_NrtR"/>
</dbReference>
<dbReference type="InterPro" id="IPR036390">
    <property type="entry name" value="WH_DNA-bd_sf"/>
</dbReference>